<dbReference type="EMBL" id="JAINDJ010000004">
    <property type="protein sequence ID" value="KAG9449279.1"/>
    <property type="molecule type" value="Genomic_DNA"/>
</dbReference>
<keyword evidence="3" id="KW-1185">Reference proteome</keyword>
<evidence type="ECO:0000313" key="2">
    <source>
        <dbReference type="EMBL" id="KAG9449279.1"/>
    </source>
</evidence>
<reference evidence="2 3" key="1">
    <citation type="submission" date="2021-07" db="EMBL/GenBank/DDBJ databases">
        <title>The Aristolochia fimbriata genome: insights into angiosperm evolution, floral development and chemical biosynthesis.</title>
        <authorList>
            <person name="Jiao Y."/>
        </authorList>
    </citation>
    <scope>NUCLEOTIDE SEQUENCE [LARGE SCALE GENOMIC DNA]</scope>
    <source>
        <strain evidence="2">IBCAS-2021</strain>
        <tissue evidence="2">Leaf</tissue>
    </source>
</reference>
<name>A0AAV7EKM3_ARIFI</name>
<dbReference type="PANTHER" id="PTHR36071:SF1">
    <property type="entry name" value="DNA DOUBLE-STRAND BREAK REPAIR PROTEIN"/>
    <property type="match status" value="1"/>
</dbReference>
<feature type="region of interest" description="Disordered" evidence="1">
    <location>
        <begin position="468"/>
        <end position="487"/>
    </location>
</feature>
<dbReference type="PANTHER" id="PTHR36071">
    <property type="entry name" value="DNA DOUBLE-STRAND BREAK REPAIR PROTEIN"/>
    <property type="match status" value="1"/>
</dbReference>
<dbReference type="Proteomes" id="UP000825729">
    <property type="component" value="Unassembled WGS sequence"/>
</dbReference>
<dbReference type="AlphaFoldDB" id="A0AAV7EKM3"/>
<proteinExistence type="predicted"/>
<evidence type="ECO:0000256" key="1">
    <source>
        <dbReference type="SAM" id="MobiDB-lite"/>
    </source>
</evidence>
<organism evidence="2 3">
    <name type="scientific">Aristolochia fimbriata</name>
    <name type="common">White veined hardy Dutchman's pipe vine</name>
    <dbReference type="NCBI Taxonomy" id="158543"/>
    <lineage>
        <taxon>Eukaryota</taxon>
        <taxon>Viridiplantae</taxon>
        <taxon>Streptophyta</taxon>
        <taxon>Embryophyta</taxon>
        <taxon>Tracheophyta</taxon>
        <taxon>Spermatophyta</taxon>
        <taxon>Magnoliopsida</taxon>
        <taxon>Magnoliidae</taxon>
        <taxon>Piperales</taxon>
        <taxon>Aristolochiaceae</taxon>
        <taxon>Aristolochia</taxon>
    </lineage>
</organism>
<comment type="caution">
    <text evidence="2">The sequence shown here is derived from an EMBL/GenBank/DDBJ whole genome shotgun (WGS) entry which is preliminary data.</text>
</comment>
<gene>
    <name evidence="2" type="ORF">H6P81_009244</name>
</gene>
<evidence type="ECO:0000313" key="3">
    <source>
        <dbReference type="Proteomes" id="UP000825729"/>
    </source>
</evidence>
<protein>
    <submittedName>
        <fullName evidence="2">Uncharacterized protein</fullName>
    </submittedName>
</protein>
<accession>A0AAV7EKM3</accession>
<sequence length="603" mass="68962">MEFCQQDLRMLCSSIKHDEKMLQIKKRWLMGLPSLSRCGHRQRHTIVPYVLNDKSLSESLLRDEDVSAEFLKRAIEEGCGALLSKQEELSVIEESAQLFNTGEDEPSIIYRVVTSDLNNLNNFGLCRLTNILTGSSIQFEKTRPVMKKLIKRHLHKLFLESSYRDYIEPLSQIFVDQNNFRQDCRACQTLASRSLISTCKMVLERLRDFCTLTLLAMQRKLKGVKYVPQMKYRQGRSRKWLIKNVRMICSDMLVEQNEGEALLEPLAKAMTVAALSLKVSGTFDFFLPEFFYFPPETKAFQDEILKAIQALPKVRYIELKHVQHIIDPESEIPTKKFRSTLRKLLIEYLFECGDLDVPKTFRKALAFINRKSRRKLQCHFSHEKVEEEVERVLDVSAQLSQLMWDVLPEHTFDQEFADVFMEDSESDFSDSDGLDVNEGKRSNNYFNLPPANPLMNLDVNVQFSGSHSDDEVESIGDSRPNVSTLHFTRNESGGKYNKFSNEAPEPEKTNNQYLAIKDVSDEVSLVAHQLIGHLLEAFANIEDVALQQNVRSYCRGGTPSPEGTQGGWNPPKDSDLVLLEAVGEIIPSLTKSVSEKLKALGLQ</sequence>